<evidence type="ECO:0000313" key="3">
    <source>
        <dbReference type="Proteomes" id="UP000026960"/>
    </source>
</evidence>
<proteinExistence type="predicted"/>
<keyword evidence="3" id="KW-1185">Reference proteome</keyword>
<dbReference type="EnsemblPlants" id="OBART07G00230.1">
    <property type="protein sequence ID" value="OBART07G00230.1"/>
    <property type="gene ID" value="OBART07G00230"/>
</dbReference>
<dbReference type="HOGENOM" id="CLU_083463_1_1_1"/>
<feature type="compositionally biased region" description="Basic and acidic residues" evidence="1">
    <location>
        <begin position="24"/>
        <end position="37"/>
    </location>
</feature>
<protein>
    <submittedName>
        <fullName evidence="2">Uncharacterized protein</fullName>
    </submittedName>
</protein>
<evidence type="ECO:0000256" key="1">
    <source>
        <dbReference type="SAM" id="MobiDB-lite"/>
    </source>
</evidence>
<feature type="region of interest" description="Disordered" evidence="1">
    <location>
        <begin position="106"/>
        <end position="143"/>
    </location>
</feature>
<dbReference type="PaxDb" id="65489-OBART07G00230.1"/>
<name>A0A0D3GLA1_9ORYZ</name>
<dbReference type="AlphaFoldDB" id="A0A0D3GLA1"/>
<feature type="region of interest" description="Disordered" evidence="1">
    <location>
        <begin position="1"/>
        <end position="43"/>
    </location>
</feature>
<sequence>MSSWPEDDRQPLNAPGYIKMPGRPKTERRREAHEPAKATRASKIGTIIRCRKCKKRKSVASATISAASMSKTKIPSNQKALQVVRVNATTRVATHQGGSATVNLQAIVPRSQGSTTQEPGNGKGKKPTPGPLLLIPPWESAKL</sequence>
<dbReference type="Proteomes" id="UP000026960">
    <property type="component" value="Chromosome 7"/>
</dbReference>
<reference evidence="2" key="2">
    <citation type="submission" date="2015-03" db="UniProtKB">
        <authorList>
            <consortium name="EnsemblPlants"/>
        </authorList>
    </citation>
    <scope>IDENTIFICATION</scope>
</reference>
<accession>A0A0D3GLA1</accession>
<evidence type="ECO:0000313" key="2">
    <source>
        <dbReference type="EnsemblPlants" id="OBART07G00230.1"/>
    </source>
</evidence>
<reference evidence="2" key="1">
    <citation type="journal article" date="2009" name="Rice">
        <title>De Novo Next Generation Sequencing of Plant Genomes.</title>
        <authorList>
            <person name="Rounsley S."/>
            <person name="Marri P.R."/>
            <person name="Yu Y."/>
            <person name="He R."/>
            <person name="Sisneros N."/>
            <person name="Goicoechea J.L."/>
            <person name="Lee S.J."/>
            <person name="Angelova A."/>
            <person name="Kudrna D."/>
            <person name="Luo M."/>
            <person name="Affourtit J."/>
            <person name="Desany B."/>
            <person name="Knight J."/>
            <person name="Niazi F."/>
            <person name="Egholm M."/>
            <person name="Wing R.A."/>
        </authorList>
    </citation>
    <scope>NUCLEOTIDE SEQUENCE [LARGE SCALE GENOMIC DNA]</scope>
    <source>
        <strain evidence="2">cv. IRGC 105608</strain>
    </source>
</reference>
<dbReference type="Gramene" id="OBART07G00230.1">
    <property type="protein sequence ID" value="OBART07G00230.1"/>
    <property type="gene ID" value="OBART07G00230"/>
</dbReference>
<organism evidence="2">
    <name type="scientific">Oryza barthii</name>
    <dbReference type="NCBI Taxonomy" id="65489"/>
    <lineage>
        <taxon>Eukaryota</taxon>
        <taxon>Viridiplantae</taxon>
        <taxon>Streptophyta</taxon>
        <taxon>Embryophyta</taxon>
        <taxon>Tracheophyta</taxon>
        <taxon>Spermatophyta</taxon>
        <taxon>Magnoliopsida</taxon>
        <taxon>Liliopsida</taxon>
        <taxon>Poales</taxon>
        <taxon>Poaceae</taxon>
        <taxon>BOP clade</taxon>
        <taxon>Oryzoideae</taxon>
        <taxon>Oryzeae</taxon>
        <taxon>Oryzinae</taxon>
        <taxon>Oryza</taxon>
    </lineage>
</organism>
<feature type="compositionally biased region" description="Basic and acidic residues" evidence="1">
    <location>
        <begin position="1"/>
        <end position="10"/>
    </location>
</feature>